<feature type="compositionally biased region" description="Basic and acidic residues" evidence="1">
    <location>
        <begin position="181"/>
        <end position="196"/>
    </location>
</feature>
<evidence type="ECO:0000313" key="3">
    <source>
        <dbReference type="Proteomes" id="UP001447188"/>
    </source>
</evidence>
<feature type="region of interest" description="Disordered" evidence="1">
    <location>
        <begin position="573"/>
        <end position="646"/>
    </location>
</feature>
<feature type="region of interest" description="Disordered" evidence="1">
    <location>
        <begin position="472"/>
        <end position="499"/>
    </location>
</feature>
<feature type="region of interest" description="Disordered" evidence="1">
    <location>
        <begin position="129"/>
        <end position="340"/>
    </location>
</feature>
<feature type="compositionally biased region" description="Basic and acidic residues" evidence="1">
    <location>
        <begin position="472"/>
        <end position="483"/>
    </location>
</feature>
<feature type="compositionally biased region" description="Polar residues" evidence="1">
    <location>
        <begin position="484"/>
        <end position="494"/>
    </location>
</feature>
<proteinExistence type="predicted"/>
<gene>
    <name evidence="2" type="ORF">Q9L58_002339</name>
</gene>
<keyword evidence="3" id="KW-1185">Reference proteome</keyword>
<feature type="compositionally biased region" description="Low complexity" evidence="1">
    <location>
        <begin position="153"/>
        <end position="173"/>
    </location>
</feature>
<comment type="caution">
    <text evidence="2">The sequence shown here is derived from an EMBL/GenBank/DDBJ whole genome shotgun (WGS) entry which is preliminary data.</text>
</comment>
<reference evidence="2 3" key="1">
    <citation type="submission" date="2024-02" db="EMBL/GenBank/DDBJ databases">
        <title>Discinaceae phylogenomics.</title>
        <authorList>
            <person name="Dirks A.C."/>
            <person name="James T.Y."/>
        </authorList>
    </citation>
    <scope>NUCLEOTIDE SEQUENCE [LARGE SCALE GENOMIC DNA]</scope>
    <source>
        <strain evidence="2 3">ACD0624</strain>
    </source>
</reference>
<accession>A0ABR3GRY1</accession>
<name>A0ABR3GRY1_9PEZI</name>
<feature type="compositionally biased region" description="Basic and acidic residues" evidence="1">
    <location>
        <begin position="632"/>
        <end position="646"/>
    </location>
</feature>
<feature type="compositionally biased region" description="Pro residues" evidence="1">
    <location>
        <begin position="238"/>
        <end position="247"/>
    </location>
</feature>
<protein>
    <submittedName>
        <fullName evidence="2">Uncharacterized protein</fullName>
    </submittedName>
</protein>
<sequence>MSSDRDTREVFLGPTTQETDEFYAYQRDNPGKDKSEYLAWFEEKFGKEIELRRRRSDQPSDLEYMVIKKRSKYRERIGLESEKLLAYYEANPKKTYRELAAWFQKQFGKEIDITAISRMCASALKRNRLSTEAGGDSPPDSSGPPPAKRGRRSYGSAGANASSAGGPPQSSMPTFSVDISNRPHPESEGHTPRSRPETPQIPTDIAPYPDRMVQDGLKIESKPQNIQPATYPARIHPAIPPESPSPLPTEQAAPHPLTPMWNPVNPSPSNFSAKGGKIAAKSERPSTVPPSSHKEPQPQISPARPNPPPPRILRSNSLTKGSAPPIPALNGNIPPPLESPEFRMPVQRHPVEDEMTLENLRSRLQEVVSKKAQLHDEAGVLETEIASSERVILTRQYEMDVRRLRDVEASYRAELMKAQIEYDQLQNWNTELSRGNLQLQTIKTQLEEDNHRLQEDKDAMAIELQRMEAKLAEAMSHPKESQDSRSAGQDSFMSNHGEPLKEREEINLWLTTKFTKDAENEKKLKRLVEDFSKAGWKDLECRVQELVGFLNDMGTDRQRQQAQWATKLFTRGQTPVVKSDSEKEITPPPSTHGVADETSPAQTPLEECETGASPKAESHPGSPEPKITLRATKPEVDLSTDIEMRD</sequence>
<dbReference type="EMBL" id="JBBBZM010000020">
    <property type="protein sequence ID" value="KAL0638613.1"/>
    <property type="molecule type" value="Genomic_DNA"/>
</dbReference>
<evidence type="ECO:0000313" key="2">
    <source>
        <dbReference type="EMBL" id="KAL0638613.1"/>
    </source>
</evidence>
<dbReference type="Proteomes" id="UP001447188">
    <property type="component" value="Unassembled WGS sequence"/>
</dbReference>
<organism evidence="2 3">
    <name type="scientific">Discina gigas</name>
    <dbReference type="NCBI Taxonomy" id="1032678"/>
    <lineage>
        <taxon>Eukaryota</taxon>
        <taxon>Fungi</taxon>
        <taxon>Dikarya</taxon>
        <taxon>Ascomycota</taxon>
        <taxon>Pezizomycotina</taxon>
        <taxon>Pezizomycetes</taxon>
        <taxon>Pezizales</taxon>
        <taxon>Discinaceae</taxon>
        <taxon>Discina</taxon>
    </lineage>
</organism>
<dbReference type="Gene3D" id="1.10.10.60">
    <property type="entry name" value="Homeodomain-like"/>
    <property type="match status" value="1"/>
</dbReference>
<evidence type="ECO:0000256" key="1">
    <source>
        <dbReference type="SAM" id="MobiDB-lite"/>
    </source>
</evidence>